<evidence type="ECO:0000313" key="2">
    <source>
        <dbReference type="Proteomes" id="UP000574369"/>
    </source>
</evidence>
<dbReference type="Proteomes" id="UP000574369">
    <property type="component" value="Unassembled WGS sequence"/>
</dbReference>
<keyword evidence="2" id="KW-1185">Reference proteome</keyword>
<protein>
    <submittedName>
        <fullName evidence="1">Uncharacterized protein</fullName>
    </submittedName>
</protein>
<sequence>MTDIRVGDRVRLLGLPDWLIHDLPVTEQQEMLSFVGHCAVVTEVDCHQNFWLGFGTLAETGSDAFYSGHSFGVPHEFIEHVPSGD</sequence>
<name>A0ABR6GN62_9BURK</name>
<proteinExistence type="predicted"/>
<reference evidence="1 2" key="1">
    <citation type="submission" date="2020-08" db="EMBL/GenBank/DDBJ databases">
        <title>Genomic Encyclopedia of Type Strains, Phase III (KMG-III): the genomes of soil and plant-associated and newly described type strains.</title>
        <authorList>
            <person name="Whitman W."/>
        </authorList>
    </citation>
    <scope>NUCLEOTIDE SEQUENCE [LARGE SCALE GENOMIC DNA]</scope>
    <source>
        <strain evidence="1 2">CECT 7247</strain>
    </source>
</reference>
<evidence type="ECO:0000313" key="1">
    <source>
        <dbReference type="EMBL" id="MBB3193551.1"/>
    </source>
</evidence>
<dbReference type="RefSeq" id="WP_088448876.1">
    <property type="nucleotide sequence ID" value="NZ_JACHXO010000001.1"/>
</dbReference>
<gene>
    <name evidence="1" type="ORF">FHS28_000916</name>
</gene>
<organism evidence="1 2">
    <name type="scientific">Roseateles terrae</name>
    <dbReference type="NCBI Taxonomy" id="431060"/>
    <lineage>
        <taxon>Bacteria</taxon>
        <taxon>Pseudomonadati</taxon>
        <taxon>Pseudomonadota</taxon>
        <taxon>Betaproteobacteria</taxon>
        <taxon>Burkholderiales</taxon>
        <taxon>Sphaerotilaceae</taxon>
        <taxon>Roseateles</taxon>
    </lineage>
</organism>
<dbReference type="EMBL" id="JACHXO010000001">
    <property type="protein sequence ID" value="MBB3193551.1"/>
    <property type="molecule type" value="Genomic_DNA"/>
</dbReference>
<comment type="caution">
    <text evidence="1">The sequence shown here is derived from an EMBL/GenBank/DDBJ whole genome shotgun (WGS) entry which is preliminary data.</text>
</comment>
<accession>A0ABR6GN62</accession>